<sequence>MKDLAATISRALQLTARLDQTAVLQNLAEGAMDATDCQAALIVLMSSLGEPNNILLAGECRNVATELEVKRRISFFLDQLPDEGVVIANSGLEKWNDMLDLDVMPSNALAAPIRSVDRVVGYLFLLEKEGGFGPADEQNIELLVSAAAIAVENSRLYEESNSRARWIAASRAITSELLKGSDEEDALQLIAAEMRKVSQADAALIVLPSVGDVWICEIVDGAGFEDLVGLIPPQSSLTLRVAREVRGRVVSDVSNLVGIPEKLKRFGPVLYAPMAARGESKGVILLGRSAGSPEFNLADLAMAENVASQAALALELAAARHVRAQAAQLEDRSRISRDLHDFAIQQLFASGMALSAARADLACEETVPESVLGTLDRAITSIDESVGQIRQIIYSLRDPAATVPILTRLRREISSVTSQLGFDPELTVTYLSEDITASDNTAVDDVLGSDLSDDIVAVVREGISNAVRHAQADHIWVKVSIANHRVRVTVEDDGVGVRETGRRSGLSNLAARAQRHHGSFSISPREESGTTVRWTASIG</sequence>
<dbReference type="Pfam" id="PF07730">
    <property type="entry name" value="HisKA_3"/>
    <property type="match status" value="1"/>
</dbReference>
<dbReference type="EMBL" id="UYIO01000001">
    <property type="protein sequence ID" value="VDG76278.1"/>
    <property type="molecule type" value="Genomic_DNA"/>
</dbReference>
<dbReference type="InterPro" id="IPR003018">
    <property type="entry name" value="GAF"/>
</dbReference>
<dbReference type="Gene3D" id="3.30.565.10">
    <property type="entry name" value="Histidine kinase-like ATPase, C-terminal domain"/>
    <property type="match status" value="1"/>
</dbReference>
<dbReference type="InterPro" id="IPR036890">
    <property type="entry name" value="HATPase_C_sf"/>
</dbReference>
<dbReference type="AlphaFoldDB" id="A0A7Z8Y941"/>
<dbReference type="CDD" id="cd16917">
    <property type="entry name" value="HATPase_UhpB-NarQ-NarX-like"/>
    <property type="match status" value="1"/>
</dbReference>
<evidence type="ECO:0000256" key="3">
    <source>
        <dbReference type="ARBA" id="ARBA00023012"/>
    </source>
</evidence>
<dbReference type="RefSeq" id="WP_185933965.1">
    <property type="nucleotide sequence ID" value="NZ_UYIO01000001.1"/>
</dbReference>
<keyword evidence="2 6" id="KW-0418">Kinase</keyword>
<keyword evidence="3" id="KW-0902">Two-component regulatory system</keyword>
<dbReference type="InterPro" id="IPR011712">
    <property type="entry name" value="Sig_transdc_His_kin_sub3_dim/P"/>
</dbReference>
<proteinExistence type="predicted"/>
<evidence type="ECO:0000313" key="6">
    <source>
        <dbReference type="EMBL" id="VDG76278.1"/>
    </source>
</evidence>
<dbReference type="SMART" id="SM00387">
    <property type="entry name" value="HATPase_c"/>
    <property type="match status" value="1"/>
</dbReference>
<dbReference type="Gene3D" id="1.20.5.1930">
    <property type="match status" value="1"/>
</dbReference>
<dbReference type="InterPro" id="IPR029016">
    <property type="entry name" value="GAF-like_dom_sf"/>
</dbReference>
<dbReference type="GO" id="GO:0016020">
    <property type="term" value="C:membrane"/>
    <property type="evidence" value="ECO:0007669"/>
    <property type="project" value="InterPro"/>
</dbReference>
<feature type="domain" description="GAF" evidence="4">
    <location>
        <begin position="19"/>
        <end position="161"/>
    </location>
</feature>
<dbReference type="Pfam" id="PF02518">
    <property type="entry name" value="HATPase_c"/>
    <property type="match status" value="1"/>
</dbReference>
<dbReference type="PANTHER" id="PTHR24421">
    <property type="entry name" value="NITRATE/NITRITE SENSOR PROTEIN NARX-RELATED"/>
    <property type="match status" value="1"/>
</dbReference>
<dbReference type="EC" id="2.7.13.3" evidence="6"/>
<dbReference type="InterPro" id="IPR003594">
    <property type="entry name" value="HATPase_dom"/>
</dbReference>
<gene>
    <name evidence="6" type="primary">ydfH3</name>
    <name evidence="6" type="ORF">NCTC10327_00940</name>
</gene>
<evidence type="ECO:0000259" key="4">
    <source>
        <dbReference type="SMART" id="SM00065"/>
    </source>
</evidence>
<accession>A0A7Z8Y941</accession>
<protein>
    <submittedName>
        <fullName evidence="6">Two-component system, NarL family, sensor histidine kinase YdfH</fullName>
        <ecNumber evidence="6">2.7.13.3</ecNumber>
    </submittedName>
</protein>
<reference evidence="6 7" key="1">
    <citation type="submission" date="2018-11" db="EMBL/GenBank/DDBJ databases">
        <authorList>
            <consortium name="Pathogen Informatics"/>
        </authorList>
    </citation>
    <scope>NUCLEOTIDE SEQUENCE [LARGE SCALE GENOMIC DNA]</scope>
    <source>
        <strain evidence="6 7">NCTC10327</strain>
    </source>
</reference>
<evidence type="ECO:0000259" key="5">
    <source>
        <dbReference type="SMART" id="SM00387"/>
    </source>
</evidence>
<dbReference type="PANTHER" id="PTHR24421:SF56">
    <property type="entry name" value="OXYGEN SENSOR HISTIDINE KINASE RESPONSE REGULATOR DOST"/>
    <property type="match status" value="1"/>
</dbReference>
<dbReference type="GO" id="GO:0000155">
    <property type="term" value="F:phosphorelay sensor kinase activity"/>
    <property type="evidence" value="ECO:0007669"/>
    <property type="project" value="InterPro"/>
</dbReference>
<evidence type="ECO:0000256" key="2">
    <source>
        <dbReference type="ARBA" id="ARBA00022777"/>
    </source>
</evidence>
<evidence type="ECO:0000313" key="7">
    <source>
        <dbReference type="Proteomes" id="UP000269974"/>
    </source>
</evidence>
<name>A0A7Z8Y941_9ACTO</name>
<dbReference type="SUPFAM" id="SSF55781">
    <property type="entry name" value="GAF domain-like"/>
    <property type="match status" value="2"/>
</dbReference>
<dbReference type="GO" id="GO:0046983">
    <property type="term" value="F:protein dimerization activity"/>
    <property type="evidence" value="ECO:0007669"/>
    <property type="project" value="InterPro"/>
</dbReference>
<feature type="domain" description="Histidine kinase/HSP90-like ATPase" evidence="5">
    <location>
        <begin position="450"/>
        <end position="539"/>
    </location>
</feature>
<organism evidence="6 7">
    <name type="scientific">Actinobaculum suis</name>
    <dbReference type="NCBI Taxonomy" id="1657"/>
    <lineage>
        <taxon>Bacteria</taxon>
        <taxon>Bacillati</taxon>
        <taxon>Actinomycetota</taxon>
        <taxon>Actinomycetes</taxon>
        <taxon>Actinomycetales</taxon>
        <taxon>Actinomycetaceae</taxon>
        <taxon>Actinobaculum</taxon>
    </lineage>
</organism>
<dbReference type="SMART" id="SM00065">
    <property type="entry name" value="GAF"/>
    <property type="match status" value="2"/>
</dbReference>
<dbReference type="Gene3D" id="3.30.450.40">
    <property type="match status" value="2"/>
</dbReference>
<feature type="domain" description="GAF" evidence="4">
    <location>
        <begin position="182"/>
        <end position="324"/>
    </location>
</feature>
<comment type="caution">
    <text evidence="6">The sequence shown here is derived from an EMBL/GenBank/DDBJ whole genome shotgun (WGS) entry which is preliminary data.</text>
</comment>
<dbReference type="InterPro" id="IPR050482">
    <property type="entry name" value="Sensor_HK_TwoCompSys"/>
</dbReference>
<dbReference type="Proteomes" id="UP000269974">
    <property type="component" value="Unassembled WGS sequence"/>
</dbReference>
<evidence type="ECO:0000256" key="1">
    <source>
        <dbReference type="ARBA" id="ARBA00022679"/>
    </source>
</evidence>
<dbReference type="Pfam" id="PF13185">
    <property type="entry name" value="GAF_2"/>
    <property type="match status" value="1"/>
</dbReference>
<dbReference type="SUPFAM" id="SSF55874">
    <property type="entry name" value="ATPase domain of HSP90 chaperone/DNA topoisomerase II/histidine kinase"/>
    <property type="match status" value="1"/>
</dbReference>
<keyword evidence="1 6" id="KW-0808">Transferase</keyword>